<proteinExistence type="predicted"/>
<dbReference type="Proteomes" id="UP001229244">
    <property type="component" value="Unassembled WGS sequence"/>
</dbReference>
<dbReference type="RefSeq" id="WP_306884523.1">
    <property type="nucleotide sequence ID" value="NZ_JAUSUL010000001.1"/>
</dbReference>
<keyword evidence="1" id="KW-0812">Transmembrane</keyword>
<dbReference type="InterPro" id="IPR048140">
    <property type="entry name" value="FGAM_small_mem"/>
</dbReference>
<protein>
    <submittedName>
        <fullName evidence="2">Uncharacterized protein</fullName>
    </submittedName>
</protein>
<evidence type="ECO:0000256" key="1">
    <source>
        <dbReference type="SAM" id="Phobius"/>
    </source>
</evidence>
<organism evidence="2 3">
    <name type="scientific">Amorphus orientalis</name>
    <dbReference type="NCBI Taxonomy" id="649198"/>
    <lineage>
        <taxon>Bacteria</taxon>
        <taxon>Pseudomonadati</taxon>
        <taxon>Pseudomonadota</taxon>
        <taxon>Alphaproteobacteria</taxon>
        <taxon>Hyphomicrobiales</taxon>
        <taxon>Amorphaceae</taxon>
        <taxon>Amorphus</taxon>
    </lineage>
</organism>
<reference evidence="2" key="1">
    <citation type="submission" date="2023-07" db="EMBL/GenBank/DDBJ databases">
        <title>Genomic Encyclopedia of Type Strains, Phase IV (KMG-IV): sequencing the most valuable type-strain genomes for metagenomic binning, comparative biology and taxonomic classification.</title>
        <authorList>
            <person name="Goeker M."/>
        </authorList>
    </citation>
    <scope>NUCLEOTIDE SEQUENCE</scope>
    <source>
        <strain evidence="2">DSM 21202</strain>
    </source>
</reference>
<feature type="transmembrane region" description="Helical" evidence="1">
    <location>
        <begin position="20"/>
        <end position="45"/>
    </location>
</feature>
<keyword evidence="1" id="KW-0472">Membrane</keyword>
<comment type="caution">
    <text evidence="2">The sequence shown here is derived from an EMBL/GenBank/DDBJ whole genome shotgun (WGS) entry which is preliminary data.</text>
</comment>
<keyword evidence="3" id="KW-1185">Reference proteome</keyword>
<dbReference type="NCBIfam" id="NF041637">
    <property type="entry name" value="FGAM_small_mem"/>
    <property type="match status" value="1"/>
</dbReference>
<dbReference type="AlphaFoldDB" id="A0AAE3VME7"/>
<dbReference type="EMBL" id="JAUSUL010000001">
    <property type="protein sequence ID" value="MDQ0314738.1"/>
    <property type="molecule type" value="Genomic_DNA"/>
</dbReference>
<accession>A0AAE3VME7</accession>
<evidence type="ECO:0000313" key="2">
    <source>
        <dbReference type="EMBL" id="MDQ0314738.1"/>
    </source>
</evidence>
<gene>
    <name evidence="2" type="ORF">J2S73_001175</name>
</gene>
<keyword evidence="1" id="KW-1133">Transmembrane helix</keyword>
<name>A0AAE3VME7_9HYPH</name>
<sequence length="46" mass="4831">MDAPDEITPRRGNDDTAAIVRFLAVKAAVFILLPAAIAAIAVILLI</sequence>
<evidence type="ECO:0000313" key="3">
    <source>
        <dbReference type="Proteomes" id="UP001229244"/>
    </source>
</evidence>